<protein>
    <recommendedName>
        <fullName evidence="4">Sulfatase-modifying factor enzyme-like domain-containing protein</fullName>
    </recommendedName>
</protein>
<comment type="similarity">
    <text evidence="1">Belongs to the sulfatase-modifying factor family.</text>
</comment>
<feature type="compositionally biased region" description="Polar residues" evidence="2">
    <location>
        <begin position="275"/>
        <end position="285"/>
    </location>
</feature>
<dbReference type="InterPro" id="IPR016187">
    <property type="entry name" value="CTDL_fold"/>
</dbReference>
<dbReference type="GO" id="GO:0120147">
    <property type="term" value="F:formylglycine-generating oxidase activity"/>
    <property type="evidence" value="ECO:0007669"/>
    <property type="project" value="TreeGrafter"/>
</dbReference>
<evidence type="ECO:0000313" key="6">
    <source>
        <dbReference type="Proteomes" id="UP000655588"/>
    </source>
</evidence>
<gene>
    <name evidence="5" type="ORF">E2986_01786</name>
</gene>
<feature type="chain" id="PRO_5032840685" description="Sulfatase-modifying factor enzyme-like domain-containing protein" evidence="3">
    <location>
        <begin position="30"/>
        <end position="386"/>
    </location>
</feature>
<evidence type="ECO:0000259" key="4">
    <source>
        <dbReference type="Pfam" id="PF03781"/>
    </source>
</evidence>
<feature type="region of interest" description="Disordered" evidence="2">
    <location>
        <begin position="275"/>
        <end position="295"/>
    </location>
</feature>
<dbReference type="PANTHER" id="PTHR23150:SF19">
    <property type="entry name" value="FORMYLGLYCINE-GENERATING ENZYME"/>
    <property type="match status" value="1"/>
</dbReference>
<keyword evidence="6" id="KW-1185">Reference proteome</keyword>
<dbReference type="AlphaFoldDB" id="A0A833VQR9"/>
<sequence length="386" mass="43366">MKGLTSIKCQKSAILSFFTIIALCTVAVSSKTDDSSKESSHCGGCSHSRQSTTTENLYENEADDYCLANDPLHTYEHTATNRIGRLKNMVKIKAGTFTIGTNDPVFVADGEGPKQQIYLDSFYIDEMEVSNRDFGRFVHATNHRTEAEKFGDSFVFGGLLEEKIRANITHAVAQAPWWLQVKNANWQNPEGPNSDIKSMFTPFYFSGCLKLETKENRMDHPVVHVSWNDATAYCEWLGKRLPTEAEWEVACRGGLSDKLYPWGNKFTPNGQHRANTWQGDFPNNNTKEDGYESTSPVTEFAPNNYGLRNMIGNVWEWTSDWWTIETKARGGPNNPNGPPHSTDKVKKGGSYLCHKSYCFRYRCAARSQNTPDTTAGNLGFRCALKA</sequence>
<feature type="domain" description="Sulfatase-modifying factor enzyme-like" evidence="4">
    <location>
        <begin position="213"/>
        <end position="383"/>
    </location>
</feature>
<dbReference type="InterPro" id="IPR005532">
    <property type="entry name" value="SUMF_dom"/>
</dbReference>
<evidence type="ECO:0000313" key="5">
    <source>
        <dbReference type="EMBL" id="KAF3428651.1"/>
    </source>
</evidence>
<dbReference type="GO" id="GO:0005783">
    <property type="term" value="C:endoplasmic reticulum"/>
    <property type="evidence" value="ECO:0007669"/>
    <property type="project" value="TreeGrafter"/>
</dbReference>
<dbReference type="InterPro" id="IPR042095">
    <property type="entry name" value="SUMF_sf"/>
</dbReference>
<name>A0A833VQR9_9HYME</name>
<keyword evidence="3" id="KW-0732">Signal</keyword>
<dbReference type="Gene3D" id="3.90.1580.10">
    <property type="entry name" value="paralog of FGE (formylglycine-generating enzyme)"/>
    <property type="match status" value="1"/>
</dbReference>
<reference evidence="5" key="1">
    <citation type="submission" date="2019-11" db="EMBL/GenBank/DDBJ databases">
        <title>The nuclear and mitochondrial genomes of Frieseomelitta varia - a highly eusocial stingless bee (Meliponini) with a permanently sterile worker caste.</title>
        <authorList>
            <person name="Freitas F.C.P."/>
            <person name="Lourenco A.P."/>
            <person name="Nunes F.M.F."/>
            <person name="Paschoal A.R."/>
            <person name="Abreu F.C.P."/>
            <person name="Barbin F.O."/>
            <person name="Bataglia L."/>
            <person name="Cardoso-Junior C.A.M."/>
            <person name="Cervoni M.S."/>
            <person name="Silva S.R."/>
            <person name="Dalarmi F."/>
            <person name="Del Lama M.A."/>
            <person name="Depintor T.S."/>
            <person name="Ferreira K.M."/>
            <person name="Goria P.S."/>
            <person name="Jaskot M.C."/>
            <person name="Lago D.C."/>
            <person name="Luna-Lucena D."/>
            <person name="Moda L.M."/>
            <person name="Nascimento L."/>
            <person name="Pedrino M."/>
            <person name="Rabico F.O."/>
            <person name="Sanches F.C."/>
            <person name="Santos D.E."/>
            <person name="Santos C.G."/>
            <person name="Vieira J."/>
            <person name="Lopes T.F."/>
            <person name="Barchuk A.R."/>
            <person name="Hartfelder K."/>
            <person name="Simoes Z.L.P."/>
            <person name="Bitondi M.M.G."/>
            <person name="Pinheiro D.G."/>
        </authorList>
    </citation>
    <scope>NUCLEOTIDE SEQUENCE</scope>
    <source>
        <strain evidence="5">USP_RPSP 00005682</strain>
        <tissue evidence="5">Whole individual</tissue>
    </source>
</reference>
<evidence type="ECO:0000256" key="1">
    <source>
        <dbReference type="ARBA" id="ARBA00005310"/>
    </source>
</evidence>
<dbReference type="Pfam" id="PF03781">
    <property type="entry name" value="FGE-sulfatase"/>
    <property type="match status" value="2"/>
</dbReference>
<accession>A0A833VQR9</accession>
<dbReference type="SUPFAM" id="SSF56436">
    <property type="entry name" value="C-type lectin-like"/>
    <property type="match status" value="1"/>
</dbReference>
<feature type="region of interest" description="Disordered" evidence="2">
    <location>
        <begin position="328"/>
        <end position="347"/>
    </location>
</feature>
<dbReference type="EMBL" id="WNWW01000208">
    <property type="protein sequence ID" value="KAF3428651.1"/>
    <property type="molecule type" value="Genomic_DNA"/>
</dbReference>
<dbReference type="Proteomes" id="UP000655588">
    <property type="component" value="Unassembled WGS sequence"/>
</dbReference>
<evidence type="ECO:0000256" key="3">
    <source>
        <dbReference type="SAM" id="SignalP"/>
    </source>
</evidence>
<feature type="signal peptide" evidence="3">
    <location>
        <begin position="1"/>
        <end position="29"/>
    </location>
</feature>
<dbReference type="InterPro" id="IPR051043">
    <property type="entry name" value="Sulfatase_Mod_Factor_Kinase"/>
</dbReference>
<dbReference type="PANTHER" id="PTHR23150">
    <property type="entry name" value="SULFATASE MODIFYING FACTOR 1, 2"/>
    <property type="match status" value="1"/>
</dbReference>
<organism evidence="5 6">
    <name type="scientific">Frieseomelitta varia</name>
    <dbReference type="NCBI Taxonomy" id="561572"/>
    <lineage>
        <taxon>Eukaryota</taxon>
        <taxon>Metazoa</taxon>
        <taxon>Ecdysozoa</taxon>
        <taxon>Arthropoda</taxon>
        <taxon>Hexapoda</taxon>
        <taxon>Insecta</taxon>
        <taxon>Pterygota</taxon>
        <taxon>Neoptera</taxon>
        <taxon>Endopterygota</taxon>
        <taxon>Hymenoptera</taxon>
        <taxon>Apocrita</taxon>
        <taxon>Aculeata</taxon>
        <taxon>Apoidea</taxon>
        <taxon>Anthophila</taxon>
        <taxon>Apidae</taxon>
        <taxon>Frieseomelitta</taxon>
    </lineage>
</organism>
<proteinExistence type="inferred from homology"/>
<evidence type="ECO:0000256" key="2">
    <source>
        <dbReference type="SAM" id="MobiDB-lite"/>
    </source>
</evidence>
<feature type="domain" description="Sulfatase-modifying factor enzyme-like" evidence="4">
    <location>
        <begin position="87"/>
        <end position="197"/>
    </location>
</feature>
<comment type="caution">
    <text evidence="5">The sequence shown here is derived from an EMBL/GenBank/DDBJ whole genome shotgun (WGS) entry which is preliminary data.</text>
</comment>